<dbReference type="EMBL" id="JBHLXD010000005">
    <property type="protein sequence ID" value="MFC0207666.1"/>
    <property type="molecule type" value="Genomic_DNA"/>
</dbReference>
<proteinExistence type="predicted"/>
<protein>
    <recommendedName>
        <fullName evidence="4">Restriction system protein Mrr-like N-terminal domain-containing protein</fullName>
    </recommendedName>
</protein>
<organism evidence="2 3">
    <name type="scientific">Chelativorans intermedius</name>
    <dbReference type="NCBI Taxonomy" id="515947"/>
    <lineage>
        <taxon>Bacteria</taxon>
        <taxon>Pseudomonadati</taxon>
        <taxon>Pseudomonadota</taxon>
        <taxon>Alphaproteobacteria</taxon>
        <taxon>Hyphomicrobiales</taxon>
        <taxon>Phyllobacteriaceae</taxon>
        <taxon>Chelativorans</taxon>
    </lineage>
</organism>
<keyword evidence="3" id="KW-1185">Reference proteome</keyword>
<reference evidence="2 3" key="1">
    <citation type="submission" date="2024-09" db="EMBL/GenBank/DDBJ databases">
        <authorList>
            <person name="Sun Q."/>
            <person name="Mori K."/>
        </authorList>
    </citation>
    <scope>NUCLEOTIDE SEQUENCE [LARGE SCALE GENOMIC DNA]</scope>
    <source>
        <strain evidence="2 3">CCM 8543</strain>
    </source>
</reference>
<evidence type="ECO:0000313" key="3">
    <source>
        <dbReference type="Proteomes" id="UP001589755"/>
    </source>
</evidence>
<evidence type="ECO:0000313" key="2">
    <source>
        <dbReference type="EMBL" id="MFC0207666.1"/>
    </source>
</evidence>
<comment type="caution">
    <text evidence="2">The sequence shown here is derived from an EMBL/GenBank/DDBJ whole genome shotgun (WGS) entry which is preliminary data.</text>
</comment>
<evidence type="ECO:0000256" key="1">
    <source>
        <dbReference type="SAM" id="MobiDB-lite"/>
    </source>
</evidence>
<name>A0ABV6D4V6_9HYPH</name>
<evidence type="ECO:0008006" key="4">
    <source>
        <dbReference type="Google" id="ProtNLM"/>
    </source>
</evidence>
<feature type="region of interest" description="Disordered" evidence="1">
    <location>
        <begin position="172"/>
        <end position="205"/>
    </location>
</feature>
<gene>
    <name evidence="2" type="ORF">ACFFJ2_04540</name>
</gene>
<dbReference type="Proteomes" id="UP001589755">
    <property type="component" value="Unassembled WGS sequence"/>
</dbReference>
<dbReference type="RefSeq" id="WP_261520868.1">
    <property type="nucleotide sequence ID" value="NZ_JAODNW010000014.1"/>
</dbReference>
<sequence length="205" mass="22322">MEESEPKETFAITIKGDGISIEKSVSSQTARQLINIILGGGGSTYENVPRQEHPVSSNRVSAEERSSGPLGSPGPSVSPGRRVSLREFLDDAQAQRNPDKIVAIAEYLYVHDSIDLFTRDDIKGRFRVAGEAAPANFPRDFSWAVRNGWIAEDLKSAGSFYVTQKGRTAIENKFSGEIKKATSQPTPRKRSRKTNSAPAVGEAAE</sequence>
<feature type="region of interest" description="Disordered" evidence="1">
    <location>
        <begin position="41"/>
        <end position="81"/>
    </location>
</feature>
<feature type="compositionally biased region" description="Low complexity" evidence="1">
    <location>
        <begin position="67"/>
        <end position="81"/>
    </location>
</feature>
<accession>A0ABV6D4V6</accession>